<reference evidence="1 2" key="1">
    <citation type="submission" date="2017-07" db="EMBL/GenBank/DDBJ databases">
        <title>The genome sequence of Paludifilum halophilum highlights mechanisms for microbial adaptation to high salt environemnts.</title>
        <authorList>
            <person name="Belbahri L."/>
        </authorList>
    </citation>
    <scope>NUCLEOTIDE SEQUENCE [LARGE SCALE GENOMIC DNA]</scope>
    <source>
        <strain evidence="1 2">DSM 102817</strain>
    </source>
</reference>
<dbReference type="SUPFAM" id="SSF140500">
    <property type="entry name" value="BAS1536-like"/>
    <property type="match status" value="1"/>
</dbReference>
<dbReference type="GO" id="GO:0046983">
    <property type="term" value="F:protein dimerization activity"/>
    <property type="evidence" value="ECO:0007669"/>
    <property type="project" value="InterPro"/>
</dbReference>
<dbReference type="Gene3D" id="4.10.280.10">
    <property type="entry name" value="Helix-loop-helix DNA-binding domain"/>
    <property type="match status" value="1"/>
</dbReference>
<proteinExistence type="predicted"/>
<evidence type="ECO:0000313" key="2">
    <source>
        <dbReference type="Proteomes" id="UP000215459"/>
    </source>
</evidence>
<evidence type="ECO:0000313" key="1">
    <source>
        <dbReference type="EMBL" id="OYD07193.1"/>
    </source>
</evidence>
<gene>
    <name evidence="1" type="ORF">CHM34_12475</name>
</gene>
<organism evidence="1 2">
    <name type="scientific">Paludifilum halophilum</name>
    <dbReference type="NCBI Taxonomy" id="1642702"/>
    <lineage>
        <taxon>Bacteria</taxon>
        <taxon>Bacillati</taxon>
        <taxon>Bacillota</taxon>
        <taxon>Bacilli</taxon>
        <taxon>Bacillales</taxon>
        <taxon>Thermoactinomycetaceae</taxon>
        <taxon>Paludifilum</taxon>
    </lineage>
</organism>
<dbReference type="GO" id="GO:0043937">
    <property type="term" value="P:regulation of sporulation"/>
    <property type="evidence" value="ECO:0007669"/>
    <property type="project" value="InterPro"/>
</dbReference>
<dbReference type="OrthoDB" id="2973153at2"/>
<dbReference type="InterPro" id="IPR037208">
    <property type="entry name" value="Spo0E-like_sf"/>
</dbReference>
<comment type="caution">
    <text evidence="1">The sequence shown here is derived from an EMBL/GenBank/DDBJ whole genome shotgun (WGS) entry which is preliminary data.</text>
</comment>
<dbReference type="EMBL" id="NOWF01000007">
    <property type="protein sequence ID" value="OYD07193.1"/>
    <property type="molecule type" value="Genomic_DNA"/>
</dbReference>
<evidence type="ECO:0008006" key="3">
    <source>
        <dbReference type="Google" id="ProtNLM"/>
    </source>
</evidence>
<dbReference type="InterPro" id="IPR018540">
    <property type="entry name" value="Spo0E-like"/>
</dbReference>
<protein>
    <recommendedName>
        <fullName evidence="3">Aspartyl-phosphate phosphatase Spo0E family protein</fullName>
    </recommendedName>
</protein>
<dbReference type="AlphaFoldDB" id="A0A235B4I4"/>
<dbReference type="RefSeq" id="WP_094264936.1">
    <property type="nucleotide sequence ID" value="NZ_NOWF01000007.1"/>
</dbReference>
<sequence>MMGRKQLEREIEKVRKRMEQKAAELGLSHPSVIRISQRLDELHNQWNRFHRIETKHFKEERGVYIIRRYTSKIREVAVGRI</sequence>
<dbReference type="Proteomes" id="UP000215459">
    <property type="component" value="Unassembled WGS sequence"/>
</dbReference>
<keyword evidence="2" id="KW-1185">Reference proteome</keyword>
<accession>A0A235B4I4</accession>
<name>A0A235B4I4_9BACL</name>
<dbReference type="Pfam" id="PF09388">
    <property type="entry name" value="SpoOE-like"/>
    <property type="match status" value="1"/>
</dbReference>
<dbReference type="InterPro" id="IPR036638">
    <property type="entry name" value="HLH_DNA-bd_sf"/>
</dbReference>